<protein>
    <recommendedName>
        <fullName evidence="1">Endonuclease/exonuclease/phosphatase domain-containing protein</fullName>
    </recommendedName>
</protein>
<accession>L8GSP0</accession>
<keyword evidence="3" id="KW-1185">Reference proteome</keyword>
<evidence type="ECO:0000313" key="2">
    <source>
        <dbReference type="EMBL" id="ELR16224.1"/>
    </source>
</evidence>
<dbReference type="SUPFAM" id="SSF56219">
    <property type="entry name" value="DNase I-like"/>
    <property type="match status" value="1"/>
</dbReference>
<organism evidence="2 3">
    <name type="scientific">Acanthamoeba castellanii (strain ATCC 30010 / Neff)</name>
    <dbReference type="NCBI Taxonomy" id="1257118"/>
    <lineage>
        <taxon>Eukaryota</taxon>
        <taxon>Amoebozoa</taxon>
        <taxon>Discosea</taxon>
        <taxon>Longamoebia</taxon>
        <taxon>Centramoebida</taxon>
        <taxon>Acanthamoebidae</taxon>
        <taxon>Acanthamoeba</taxon>
    </lineage>
</organism>
<proteinExistence type="predicted"/>
<dbReference type="Proteomes" id="UP000011083">
    <property type="component" value="Unassembled WGS sequence"/>
</dbReference>
<dbReference type="RefSeq" id="XP_004338237.1">
    <property type="nucleotide sequence ID" value="XM_004338189.1"/>
</dbReference>
<dbReference type="InterPro" id="IPR005135">
    <property type="entry name" value="Endo/exonuclease/phosphatase"/>
</dbReference>
<dbReference type="Pfam" id="PF03372">
    <property type="entry name" value="Exo_endo_phos"/>
    <property type="match status" value="1"/>
</dbReference>
<dbReference type="KEGG" id="acan:ACA1_010730"/>
<feature type="domain" description="Endonuclease/exonuclease/phosphatase" evidence="1">
    <location>
        <begin position="46"/>
        <end position="159"/>
    </location>
</feature>
<gene>
    <name evidence="2" type="ORF">ACA1_010730</name>
</gene>
<name>L8GSP0_ACACF</name>
<dbReference type="EMBL" id="KB008005">
    <property type="protein sequence ID" value="ELR16224.1"/>
    <property type="molecule type" value="Genomic_DNA"/>
</dbReference>
<dbReference type="Gene3D" id="3.60.10.10">
    <property type="entry name" value="Endonuclease/exonuclease/phosphatase"/>
    <property type="match status" value="1"/>
</dbReference>
<dbReference type="AlphaFoldDB" id="L8GSP0"/>
<dbReference type="VEuPathDB" id="AmoebaDB:ACA1_010730"/>
<sequence>MVSLKGALMTKLRLSDEGPHLVVITAHLDAHSLDIRLAQLKQIMTELVHKELAEDEEARIVLGGDLNIDSIHHAEAWEATKGILHPLESAMDKGAYRGPEGGRPYPVTHHKWDVCLDHIFVHGVAVDADSLQLHKWPAVFATPPPPTADDTEPVLVSDHYGASLTFVP</sequence>
<reference evidence="2 3" key="1">
    <citation type="journal article" date="2013" name="Genome Biol.">
        <title>Genome of Acanthamoeba castellanii highlights extensive lateral gene transfer and early evolution of tyrosine kinase signaling.</title>
        <authorList>
            <person name="Clarke M."/>
            <person name="Lohan A.J."/>
            <person name="Liu B."/>
            <person name="Lagkouvardos I."/>
            <person name="Roy S."/>
            <person name="Zafar N."/>
            <person name="Bertelli C."/>
            <person name="Schilde C."/>
            <person name="Kianianmomeni A."/>
            <person name="Burglin T.R."/>
            <person name="Frech C."/>
            <person name="Turcotte B."/>
            <person name="Kopec K.O."/>
            <person name="Synnott J.M."/>
            <person name="Choo C."/>
            <person name="Paponov I."/>
            <person name="Finkler A."/>
            <person name="Soon Heng Tan C."/>
            <person name="Hutchins A.P."/>
            <person name="Weinmeier T."/>
            <person name="Rattei T."/>
            <person name="Chu J.S."/>
            <person name="Gimenez G."/>
            <person name="Irimia M."/>
            <person name="Rigden D.J."/>
            <person name="Fitzpatrick D.A."/>
            <person name="Lorenzo-Morales J."/>
            <person name="Bateman A."/>
            <person name="Chiu C.H."/>
            <person name="Tang P."/>
            <person name="Hegemann P."/>
            <person name="Fromm H."/>
            <person name="Raoult D."/>
            <person name="Greub G."/>
            <person name="Miranda-Saavedra D."/>
            <person name="Chen N."/>
            <person name="Nash P."/>
            <person name="Ginger M.L."/>
            <person name="Horn M."/>
            <person name="Schaap P."/>
            <person name="Caler L."/>
            <person name="Loftus B."/>
        </authorList>
    </citation>
    <scope>NUCLEOTIDE SEQUENCE [LARGE SCALE GENOMIC DNA]</scope>
    <source>
        <strain evidence="2 3">Neff</strain>
    </source>
</reference>
<evidence type="ECO:0000259" key="1">
    <source>
        <dbReference type="Pfam" id="PF03372"/>
    </source>
</evidence>
<dbReference type="InterPro" id="IPR036691">
    <property type="entry name" value="Endo/exonu/phosph_ase_sf"/>
</dbReference>
<evidence type="ECO:0000313" key="3">
    <source>
        <dbReference type="Proteomes" id="UP000011083"/>
    </source>
</evidence>
<dbReference type="GO" id="GO:0003824">
    <property type="term" value="F:catalytic activity"/>
    <property type="evidence" value="ECO:0007669"/>
    <property type="project" value="InterPro"/>
</dbReference>
<dbReference type="GeneID" id="14916900"/>